<keyword evidence="1" id="KW-0812">Transmembrane</keyword>
<feature type="transmembrane region" description="Helical" evidence="1">
    <location>
        <begin position="62"/>
        <end position="81"/>
    </location>
</feature>
<dbReference type="Proteomes" id="UP000515158">
    <property type="component" value="Unplaced"/>
</dbReference>
<evidence type="ECO:0000313" key="2">
    <source>
        <dbReference type="Proteomes" id="UP000515158"/>
    </source>
</evidence>
<keyword evidence="1" id="KW-1133">Transmembrane helix</keyword>
<protein>
    <submittedName>
        <fullName evidence="3">Uncharacterized protein LOC117654031 isoform X1</fullName>
    </submittedName>
</protein>
<evidence type="ECO:0000313" key="3">
    <source>
        <dbReference type="RefSeq" id="XP_034256047.1"/>
    </source>
</evidence>
<gene>
    <name evidence="3" type="primary">LOC117654031</name>
</gene>
<dbReference type="OrthoDB" id="8193633at2759"/>
<dbReference type="AlphaFoldDB" id="A0A6P9ACV9"/>
<dbReference type="InParanoid" id="A0A6P9ACV9"/>
<sequence length="217" mass="23708">MSCCRVLFGLTLVIRTAFHLLIAGYAAMDLKDIYDQTSGTFKQLALKLTRANEVVIEFEFPLGFYVFCGVALFVLSCVYPWKGSSRSSLTVYAILHALYVGIVIYVVFIRTIIDLSFLRDAYRVMATPGLFPASLALDVLTFIAAVATSGKGDSVGSYASIFPLHRVMVLSPSSPRVVASVSTLPPYTQFQNESAPRVCSSVLAAEYGLRWSDAAMN</sequence>
<feature type="transmembrane region" description="Helical" evidence="1">
    <location>
        <begin position="125"/>
        <end position="147"/>
    </location>
</feature>
<accession>A0A6P9ACV9</accession>
<feature type="transmembrane region" description="Helical" evidence="1">
    <location>
        <begin position="93"/>
        <end position="113"/>
    </location>
</feature>
<dbReference type="KEGG" id="tpal:117654031"/>
<evidence type="ECO:0000256" key="1">
    <source>
        <dbReference type="SAM" id="Phobius"/>
    </source>
</evidence>
<name>A0A6P9ACV9_THRPL</name>
<dbReference type="GeneID" id="117654031"/>
<dbReference type="RefSeq" id="XP_034256047.1">
    <property type="nucleotide sequence ID" value="XM_034400156.1"/>
</dbReference>
<proteinExistence type="predicted"/>
<keyword evidence="2" id="KW-1185">Reference proteome</keyword>
<feature type="transmembrane region" description="Helical" evidence="1">
    <location>
        <begin position="7"/>
        <end position="28"/>
    </location>
</feature>
<reference evidence="3" key="1">
    <citation type="submission" date="2025-08" db="UniProtKB">
        <authorList>
            <consortium name="RefSeq"/>
        </authorList>
    </citation>
    <scope>IDENTIFICATION</scope>
    <source>
        <tissue evidence="3">Total insect</tissue>
    </source>
</reference>
<keyword evidence="1" id="KW-0472">Membrane</keyword>
<organism evidence="3">
    <name type="scientific">Thrips palmi</name>
    <name type="common">Melon thrips</name>
    <dbReference type="NCBI Taxonomy" id="161013"/>
    <lineage>
        <taxon>Eukaryota</taxon>
        <taxon>Metazoa</taxon>
        <taxon>Ecdysozoa</taxon>
        <taxon>Arthropoda</taxon>
        <taxon>Hexapoda</taxon>
        <taxon>Insecta</taxon>
        <taxon>Pterygota</taxon>
        <taxon>Neoptera</taxon>
        <taxon>Paraneoptera</taxon>
        <taxon>Thysanoptera</taxon>
        <taxon>Terebrantia</taxon>
        <taxon>Thripoidea</taxon>
        <taxon>Thripidae</taxon>
        <taxon>Thrips</taxon>
    </lineage>
</organism>